<evidence type="ECO:0000256" key="2">
    <source>
        <dbReference type="SAM" id="SignalP"/>
    </source>
</evidence>
<accession>A0AAE1Z7L7</accession>
<reference evidence="4" key="1">
    <citation type="submission" date="2022-04" db="EMBL/GenBank/DDBJ databases">
        <authorList>
            <person name="Xu L."/>
            <person name="Lv Z."/>
        </authorList>
    </citation>
    <scope>NUCLEOTIDE SEQUENCE</scope>
    <source>
        <strain evidence="4">LV_2022a</strain>
    </source>
</reference>
<organism evidence="4 5">
    <name type="scientific">Schistosoma mekongi</name>
    <name type="common">Parasitic worm</name>
    <dbReference type="NCBI Taxonomy" id="38744"/>
    <lineage>
        <taxon>Eukaryota</taxon>
        <taxon>Metazoa</taxon>
        <taxon>Spiralia</taxon>
        <taxon>Lophotrochozoa</taxon>
        <taxon>Platyhelminthes</taxon>
        <taxon>Trematoda</taxon>
        <taxon>Digenea</taxon>
        <taxon>Strigeidida</taxon>
        <taxon>Schistosomatoidea</taxon>
        <taxon>Schistosomatidae</taxon>
        <taxon>Schistosoma</taxon>
    </lineage>
</organism>
<reference evidence="4" key="2">
    <citation type="journal article" date="2023" name="Infect Dis Poverty">
        <title>Chromosome-scale genome of the human blood fluke Schistosoma mekongi and its implications for public health.</title>
        <authorList>
            <person name="Zhou M."/>
            <person name="Xu L."/>
            <person name="Xu D."/>
            <person name="Chen W."/>
            <person name="Khan J."/>
            <person name="Hu Y."/>
            <person name="Huang H."/>
            <person name="Wei H."/>
            <person name="Zhang Y."/>
            <person name="Chusongsang P."/>
            <person name="Tanasarnprasert K."/>
            <person name="Hu X."/>
            <person name="Limpanont Y."/>
            <person name="Lv Z."/>
        </authorList>
    </citation>
    <scope>NUCLEOTIDE SEQUENCE</scope>
    <source>
        <strain evidence="4">LV_2022a</strain>
    </source>
</reference>
<dbReference type="PANTHER" id="PTHR10334">
    <property type="entry name" value="CYSTEINE-RICH SECRETORY PROTEIN-RELATED"/>
    <property type="match status" value="1"/>
</dbReference>
<dbReference type="AlphaFoldDB" id="A0AAE1Z7L7"/>
<feature type="signal peptide" evidence="2">
    <location>
        <begin position="1"/>
        <end position="21"/>
    </location>
</feature>
<gene>
    <name evidence="4" type="ORF">MN116_007995</name>
</gene>
<evidence type="ECO:0000259" key="3">
    <source>
        <dbReference type="SMART" id="SM00198"/>
    </source>
</evidence>
<dbReference type="InterPro" id="IPR001283">
    <property type="entry name" value="CRISP-related"/>
</dbReference>
<dbReference type="Proteomes" id="UP001292079">
    <property type="component" value="Unassembled WGS sequence"/>
</dbReference>
<dbReference type="PRINTS" id="PR00837">
    <property type="entry name" value="V5TPXLIKE"/>
</dbReference>
<name>A0AAE1Z7L7_SCHME</name>
<feature type="domain" description="SCP" evidence="3">
    <location>
        <begin position="24"/>
        <end position="165"/>
    </location>
</feature>
<dbReference type="PRINTS" id="PR00838">
    <property type="entry name" value="V5ALLERGEN"/>
</dbReference>
<protein>
    <recommendedName>
        <fullName evidence="3">SCP domain-containing protein</fullName>
    </recommendedName>
</protein>
<dbReference type="Pfam" id="PF00188">
    <property type="entry name" value="CAP"/>
    <property type="match status" value="1"/>
</dbReference>
<proteinExistence type="predicted"/>
<evidence type="ECO:0000313" key="4">
    <source>
        <dbReference type="EMBL" id="KAK4468828.1"/>
    </source>
</evidence>
<dbReference type="CDD" id="cd05380">
    <property type="entry name" value="CAP_euk"/>
    <property type="match status" value="1"/>
</dbReference>
<dbReference type="SUPFAM" id="SSF55797">
    <property type="entry name" value="PR-1-like"/>
    <property type="match status" value="1"/>
</dbReference>
<dbReference type="SMART" id="SM00198">
    <property type="entry name" value="SCP"/>
    <property type="match status" value="1"/>
</dbReference>
<comment type="caution">
    <text evidence="4">The sequence shown here is derived from an EMBL/GenBank/DDBJ whole genome shotgun (WGS) entry which is preliminary data.</text>
</comment>
<keyword evidence="2" id="KW-0732">Signal</keyword>
<feature type="chain" id="PRO_5041924734" description="SCP domain-containing protein" evidence="2">
    <location>
        <begin position="22"/>
        <end position="184"/>
    </location>
</feature>
<dbReference type="Gene3D" id="3.40.33.10">
    <property type="entry name" value="CAP"/>
    <property type="match status" value="1"/>
</dbReference>
<feature type="region of interest" description="Disordered" evidence="1">
    <location>
        <begin position="162"/>
        <end position="184"/>
    </location>
</feature>
<dbReference type="InterPro" id="IPR035940">
    <property type="entry name" value="CAP_sf"/>
</dbReference>
<evidence type="ECO:0000256" key="1">
    <source>
        <dbReference type="SAM" id="MobiDB-lite"/>
    </source>
</evidence>
<evidence type="ECO:0000313" key="5">
    <source>
        <dbReference type="Proteomes" id="UP001292079"/>
    </source>
</evidence>
<sequence length="184" mass="20697">MIKLVLTLCLFLLLNTFIVTTEKSSKKIILDFHNKLREDLLKGVLPNQPQAKVMPKLKWNKILAKKAKSHVKKCILDVGDLSELYVGKVDSVGQNIAEHTSIENILDTWLQEGNDYNFDSNTCSTECGNYKQMVWANTTEIGCASNKCGKKYMIVCNYAPGADDERPYEKVSGNTESKQKNSSE</sequence>
<keyword evidence="5" id="KW-1185">Reference proteome</keyword>
<dbReference type="InterPro" id="IPR014044">
    <property type="entry name" value="CAP_dom"/>
</dbReference>
<dbReference type="EMBL" id="JALJAT010000006">
    <property type="protein sequence ID" value="KAK4468828.1"/>
    <property type="molecule type" value="Genomic_DNA"/>
</dbReference>
<dbReference type="InterPro" id="IPR002413">
    <property type="entry name" value="V5_allergen-like"/>
</dbReference>